<dbReference type="EMBL" id="BAAAFH010000020">
    <property type="protein sequence ID" value="GAA0876014.1"/>
    <property type="molecule type" value="Genomic_DNA"/>
</dbReference>
<sequence length="179" mass="20773">MPKANKVGDTVELFNYYSNGTSRKYLLLKIDKKGRYKYKDLDVWRGKSWVTYDKYSRIKTYKYKFNEGLWGGAGKGIELLCYGVDGSIKVLLHIGSHKNSKGEICLSDSLVKNFRANQDSQSNLYCYAAYKKGRNVYLTDDWLLDKKELKNKIKNSVLEDANNLIEDFPFNLFILIPKH</sequence>
<evidence type="ECO:0000313" key="1">
    <source>
        <dbReference type="EMBL" id="GAA0876014.1"/>
    </source>
</evidence>
<protein>
    <submittedName>
        <fullName evidence="1">Uncharacterized protein</fullName>
    </submittedName>
</protein>
<proteinExistence type="predicted"/>
<accession>A0ABP3Y5M2</accession>
<evidence type="ECO:0000313" key="2">
    <source>
        <dbReference type="Proteomes" id="UP001501126"/>
    </source>
</evidence>
<comment type="caution">
    <text evidence="1">The sequence shown here is derived from an EMBL/GenBank/DDBJ whole genome shotgun (WGS) entry which is preliminary data.</text>
</comment>
<reference evidence="2" key="1">
    <citation type="journal article" date="2019" name="Int. J. Syst. Evol. Microbiol.">
        <title>The Global Catalogue of Microorganisms (GCM) 10K type strain sequencing project: providing services to taxonomists for standard genome sequencing and annotation.</title>
        <authorList>
            <consortium name="The Broad Institute Genomics Platform"/>
            <consortium name="The Broad Institute Genome Sequencing Center for Infectious Disease"/>
            <person name="Wu L."/>
            <person name="Ma J."/>
        </authorList>
    </citation>
    <scope>NUCLEOTIDE SEQUENCE [LARGE SCALE GENOMIC DNA]</scope>
    <source>
        <strain evidence="2">JCM 16083</strain>
    </source>
</reference>
<gene>
    <name evidence="1" type="ORF">GCM10009118_24240</name>
</gene>
<dbReference type="Proteomes" id="UP001501126">
    <property type="component" value="Unassembled WGS sequence"/>
</dbReference>
<keyword evidence="2" id="KW-1185">Reference proteome</keyword>
<name>A0ABP3Y5M2_9FLAO</name>
<organism evidence="1 2">
    <name type="scientific">Wandonia haliotis</name>
    <dbReference type="NCBI Taxonomy" id="574963"/>
    <lineage>
        <taxon>Bacteria</taxon>
        <taxon>Pseudomonadati</taxon>
        <taxon>Bacteroidota</taxon>
        <taxon>Flavobacteriia</taxon>
        <taxon>Flavobacteriales</taxon>
        <taxon>Crocinitomicaceae</taxon>
        <taxon>Wandonia</taxon>
    </lineage>
</organism>